<keyword evidence="8" id="KW-1185">Reference proteome</keyword>
<evidence type="ECO:0000313" key="8">
    <source>
        <dbReference type="Proteomes" id="UP000038009"/>
    </source>
</evidence>
<feature type="region of interest" description="Disordered" evidence="5">
    <location>
        <begin position="825"/>
        <end position="855"/>
    </location>
</feature>
<evidence type="ECO:0000256" key="5">
    <source>
        <dbReference type="SAM" id="MobiDB-lite"/>
    </source>
</evidence>
<feature type="compositionally biased region" description="Basic and acidic residues" evidence="5">
    <location>
        <begin position="417"/>
        <end position="432"/>
    </location>
</feature>
<evidence type="ECO:0000313" key="7">
    <source>
        <dbReference type="EMBL" id="KPI84068.1"/>
    </source>
</evidence>
<dbReference type="PROSITE" id="PS01358">
    <property type="entry name" value="ZF_RANBP2_1"/>
    <property type="match status" value="1"/>
</dbReference>
<keyword evidence="3" id="KW-0862">Zinc</keyword>
<dbReference type="InterPro" id="IPR001876">
    <property type="entry name" value="Znf_RanBP2"/>
</dbReference>
<dbReference type="GO" id="GO:0008270">
    <property type="term" value="F:zinc ion binding"/>
    <property type="evidence" value="ECO:0007669"/>
    <property type="project" value="UniProtKB-KW"/>
</dbReference>
<gene>
    <name evidence="7" type="ORF">ABL78_6871</name>
</gene>
<feature type="region of interest" description="Disordered" evidence="5">
    <location>
        <begin position="368"/>
        <end position="389"/>
    </location>
</feature>
<dbReference type="OMA" id="WNDVRWE"/>
<evidence type="ECO:0000259" key="6">
    <source>
        <dbReference type="PROSITE" id="PS50199"/>
    </source>
</evidence>
<sequence>MLCGMLRRRQTVCDVSSFYWACGLRSLSSPSAEDEDAALVRLLVQDAFQLSVREESSPISSTTTSPQEASPKVADVQHEEEKDQASPPELNAALNDDIRTSAASSTMSDCLTTSSNIKTSGSTDFDHLRSESSTKELAVGSQATVKGDEDSITDSRSLHAAAEPFSEIRRTPTSPLAVASCANSFLGVVHYLQWNCLQCQAYNSFSGSEDACRSCSAPAAASHKVMKPPVRHVTLMPQLWMCTHCTHINDTASASPQNAAPREQRSKFLCSLCSSPFSGVQAWTCPQCAHRCPRAAAQCPTCFLQRPVQWTCPACKHHKNSVFSLCCRQCKLERQTRYSNSIVRCEFCGDWNDVRWELCATCLAPTASTSDKTALPSRAGGGEGAPDGQIELRERWARVAGFPVRDSKGFLHSKTVEGAHQHVSPDRTEDATRNVVGETPSESASVSVSKADATPLRRKRSTMRLLDRAWWCSTCNVPQRRNASFCDICLQSRDHLQRVQCEHLERLKADGLANPVATGTATTDGLSVIPATADGDWRCPYCCALHAVEERQCCGHQREVPPGYWLCDECGSTNRHDRMTCLGCGQAQERVCPWTCAECAYRNAADAVICGQCGIPRKILVHSDSPDAEGTARASVPRDNVRASAADASPTSVVCSVCAAPNLAERMACYRCRARLQDFEWSCQACGHGQHDRQATRCSHCKAFRTFDLSEEVWVCEVCCTGVYSGGGLPVRTQCPICQAPRADTAPHFPARWKCPCGMYNRARVSLCPECGARRRLPSLHTVVSCPHCFRDTKLDVEEVCEHCGESLSNCFEVYENPIYTGSATPSLLESSNEDCDTEDGENGEAASDLSGEAR</sequence>
<dbReference type="VEuPathDB" id="TriTrypDB:Lsey_0292_0020"/>
<reference evidence="7 8" key="1">
    <citation type="journal article" date="2015" name="PLoS Pathog.">
        <title>Leptomonas seymouri: Adaptations to the Dixenous Life Cycle Analyzed by Genome Sequencing, Transcriptome Profiling and Co-infection with Leishmania donovani.</title>
        <authorList>
            <person name="Kraeva N."/>
            <person name="Butenko A."/>
            <person name="Hlavacova J."/>
            <person name="Kostygov A."/>
            <person name="Myskova J."/>
            <person name="Grybchuk D."/>
            <person name="Lestinova T."/>
            <person name="Votypka J."/>
            <person name="Volf P."/>
            <person name="Opperdoes F."/>
            <person name="Flegontov P."/>
            <person name="Lukes J."/>
            <person name="Yurchenko V."/>
        </authorList>
    </citation>
    <scope>NUCLEOTIDE SEQUENCE [LARGE SCALE GENOMIC DNA]</scope>
    <source>
        <strain evidence="7 8">ATCC 30220</strain>
    </source>
</reference>
<accession>A0A0N1IHS2</accession>
<keyword evidence="2 4" id="KW-0863">Zinc-finger</keyword>
<comment type="caution">
    <text evidence="7">The sequence shown here is derived from an EMBL/GenBank/DDBJ whole genome shotgun (WGS) entry which is preliminary data.</text>
</comment>
<feature type="domain" description="RanBP2-type" evidence="6">
    <location>
        <begin position="561"/>
        <end position="590"/>
    </location>
</feature>
<evidence type="ECO:0000256" key="3">
    <source>
        <dbReference type="ARBA" id="ARBA00022833"/>
    </source>
</evidence>
<feature type="region of interest" description="Disordered" evidence="5">
    <location>
        <begin position="417"/>
        <end position="453"/>
    </location>
</feature>
<dbReference type="EMBL" id="LJSK01000292">
    <property type="protein sequence ID" value="KPI84068.1"/>
    <property type="molecule type" value="Genomic_DNA"/>
</dbReference>
<evidence type="ECO:0000256" key="1">
    <source>
        <dbReference type="ARBA" id="ARBA00022723"/>
    </source>
</evidence>
<feature type="compositionally biased region" description="Basic and acidic residues" evidence="5">
    <location>
        <begin position="124"/>
        <end position="134"/>
    </location>
</feature>
<feature type="compositionally biased region" description="Basic and acidic residues" evidence="5">
    <location>
        <begin position="75"/>
        <end position="84"/>
    </location>
</feature>
<feature type="compositionally biased region" description="Low complexity" evidence="5">
    <location>
        <begin position="57"/>
        <end position="66"/>
    </location>
</feature>
<keyword evidence="1" id="KW-0479">Metal-binding</keyword>
<proteinExistence type="predicted"/>
<dbReference type="OrthoDB" id="448399at2759"/>
<protein>
    <recommendedName>
        <fullName evidence="6">RanBP2-type domain-containing protein</fullName>
    </recommendedName>
</protein>
<name>A0A0N1IHS2_LEPSE</name>
<organism evidence="7 8">
    <name type="scientific">Leptomonas seymouri</name>
    <dbReference type="NCBI Taxonomy" id="5684"/>
    <lineage>
        <taxon>Eukaryota</taxon>
        <taxon>Discoba</taxon>
        <taxon>Euglenozoa</taxon>
        <taxon>Kinetoplastea</taxon>
        <taxon>Metakinetoplastina</taxon>
        <taxon>Trypanosomatida</taxon>
        <taxon>Trypanosomatidae</taxon>
        <taxon>Leishmaniinae</taxon>
        <taxon>Leptomonas</taxon>
    </lineage>
</organism>
<evidence type="ECO:0000256" key="2">
    <source>
        <dbReference type="ARBA" id="ARBA00022771"/>
    </source>
</evidence>
<feature type="domain" description="RanBP2-type" evidence="6">
    <location>
        <begin position="590"/>
        <end position="619"/>
    </location>
</feature>
<evidence type="ECO:0000256" key="4">
    <source>
        <dbReference type="PROSITE-ProRule" id="PRU00322"/>
    </source>
</evidence>
<dbReference type="PROSITE" id="PS50199">
    <property type="entry name" value="ZF_RANBP2_2"/>
    <property type="match status" value="2"/>
</dbReference>
<feature type="region of interest" description="Disordered" evidence="5">
    <location>
        <begin position="53"/>
        <end position="92"/>
    </location>
</feature>
<feature type="region of interest" description="Disordered" evidence="5">
    <location>
        <begin position="121"/>
        <end position="153"/>
    </location>
</feature>
<dbReference type="Proteomes" id="UP000038009">
    <property type="component" value="Unassembled WGS sequence"/>
</dbReference>
<dbReference type="AlphaFoldDB" id="A0A0N1IHS2"/>
<dbReference type="SMART" id="SM00547">
    <property type="entry name" value="ZnF_RBZ"/>
    <property type="match status" value="8"/>
</dbReference>
<feature type="compositionally biased region" description="Acidic residues" evidence="5">
    <location>
        <begin position="832"/>
        <end position="843"/>
    </location>
</feature>